<protein>
    <submittedName>
        <fullName evidence="2">Uncharacterized protein</fullName>
    </submittedName>
</protein>
<gene>
    <name evidence="2" type="ORF">PENARI_c063G01133</name>
</gene>
<feature type="region of interest" description="Disordered" evidence="1">
    <location>
        <begin position="23"/>
        <end position="45"/>
    </location>
</feature>
<accession>A0A1F5L2G7</accession>
<dbReference type="GeneID" id="34582301"/>
<reference evidence="2 3" key="1">
    <citation type="journal article" date="2016" name="Sci. Rep.">
        <title>Penicillium arizonense, a new, genome sequenced fungal species, reveals a high chemical diversity in secreted metabolites.</title>
        <authorList>
            <person name="Grijseels S."/>
            <person name="Nielsen J.C."/>
            <person name="Randelovic M."/>
            <person name="Nielsen J."/>
            <person name="Nielsen K.F."/>
            <person name="Workman M."/>
            <person name="Frisvad J.C."/>
        </authorList>
    </citation>
    <scope>NUCLEOTIDE SEQUENCE [LARGE SCALE GENOMIC DNA]</scope>
    <source>
        <strain evidence="2 3">CBS 141311</strain>
    </source>
</reference>
<feature type="compositionally biased region" description="Polar residues" evidence="1">
    <location>
        <begin position="26"/>
        <end position="43"/>
    </location>
</feature>
<evidence type="ECO:0000256" key="1">
    <source>
        <dbReference type="SAM" id="MobiDB-lite"/>
    </source>
</evidence>
<evidence type="ECO:0000313" key="3">
    <source>
        <dbReference type="Proteomes" id="UP000177622"/>
    </source>
</evidence>
<evidence type="ECO:0000313" key="2">
    <source>
        <dbReference type="EMBL" id="OGE47111.1"/>
    </source>
</evidence>
<comment type="caution">
    <text evidence="2">The sequence shown here is derived from an EMBL/GenBank/DDBJ whole genome shotgun (WGS) entry which is preliminary data.</text>
</comment>
<sequence length="287" mass="32101">MFQLDWRRLQGTRILRLQNMDHPSLHFTNPAQNSESAETSQCTPVRGELGTDCVQQVSSELETPDGPTTNRTQASEICTSNLTAWDSGVSGANEGRPSGSQNVGTAFQDSARMFAQIDQERTHFNPTTSDEFFSLFPNPQLANPAAQMEQERTHFNPTTSDEFFSLFPNPQLANPAAQMEQERTHFNPTTSDEFFSLFPNPQLANPAAQMEQERMYLDPTTSDESFSLFPNPQLANPAAQMEQERMYLNPTTSDEFFSLFPNPQLANPEAQIGSARCEPLYSRNVSA</sequence>
<proteinExistence type="predicted"/>
<name>A0A1F5L2G7_PENAI</name>
<organism evidence="2 3">
    <name type="scientific">Penicillium arizonense</name>
    <dbReference type="NCBI Taxonomy" id="1835702"/>
    <lineage>
        <taxon>Eukaryota</taxon>
        <taxon>Fungi</taxon>
        <taxon>Dikarya</taxon>
        <taxon>Ascomycota</taxon>
        <taxon>Pezizomycotina</taxon>
        <taxon>Eurotiomycetes</taxon>
        <taxon>Eurotiomycetidae</taxon>
        <taxon>Eurotiales</taxon>
        <taxon>Aspergillaceae</taxon>
        <taxon>Penicillium</taxon>
    </lineage>
</organism>
<dbReference type="RefSeq" id="XP_022482576.1">
    <property type="nucleotide sequence ID" value="XM_022637567.1"/>
</dbReference>
<dbReference type="EMBL" id="LXJU01000063">
    <property type="protein sequence ID" value="OGE47111.1"/>
    <property type="molecule type" value="Genomic_DNA"/>
</dbReference>
<keyword evidence="3" id="KW-1185">Reference proteome</keyword>
<dbReference type="AlphaFoldDB" id="A0A1F5L2G7"/>
<dbReference type="OrthoDB" id="4361435at2759"/>
<dbReference type="Proteomes" id="UP000177622">
    <property type="component" value="Unassembled WGS sequence"/>
</dbReference>